<dbReference type="PANTHER" id="PTHR30349:SF64">
    <property type="entry name" value="PROPHAGE INTEGRASE INTD-RELATED"/>
    <property type="match status" value="1"/>
</dbReference>
<reference evidence="4 5" key="1">
    <citation type="journal article" date="2013" name="Appl. Environ. Microbiol.">
        <title>Genome analysis suggests that the soil oligotrophic bacterium Agromonas oligotrophica (Bradyrhizobium oligotrophicum) is a nitrogen-fixing symbiont of Aeschynomene indica.</title>
        <authorList>
            <person name="Okubo T."/>
            <person name="Fukushima S."/>
            <person name="Itakura M."/>
            <person name="Oshima K."/>
            <person name="Longtonglang A."/>
            <person name="Teaumroong N."/>
            <person name="Mitsui H."/>
            <person name="Hattori M."/>
            <person name="Hattori R."/>
            <person name="Hattori T."/>
            <person name="Minamisawa K."/>
        </authorList>
    </citation>
    <scope>NUCLEOTIDE SEQUENCE [LARGE SCALE GENOMIC DNA]</scope>
    <source>
        <strain evidence="4 5">S58</strain>
    </source>
</reference>
<keyword evidence="5" id="KW-1185">Reference proteome</keyword>
<dbReference type="GO" id="GO:0003677">
    <property type="term" value="F:DNA binding"/>
    <property type="evidence" value="ECO:0007669"/>
    <property type="project" value="InterPro"/>
</dbReference>
<dbReference type="KEGG" id="aol:S58_35060"/>
<dbReference type="GO" id="GO:0015074">
    <property type="term" value="P:DNA integration"/>
    <property type="evidence" value="ECO:0007669"/>
    <property type="project" value="UniProtKB-KW"/>
</dbReference>
<dbReference type="InterPro" id="IPR011010">
    <property type="entry name" value="DNA_brk_join_enz"/>
</dbReference>
<dbReference type="GO" id="GO:0006310">
    <property type="term" value="P:DNA recombination"/>
    <property type="evidence" value="ECO:0007669"/>
    <property type="project" value="UniProtKB-KW"/>
</dbReference>
<dbReference type="CDD" id="cd00796">
    <property type="entry name" value="INT_Rci_Hp1_C"/>
    <property type="match status" value="1"/>
</dbReference>
<dbReference type="AlphaFoldDB" id="M4Z7I0"/>
<gene>
    <name evidence="4" type="ORF">S58_35060</name>
</gene>
<dbReference type="Pfam" id="PF00589">
    <property type="entry name" value="Phage_integrase"/>
    <property type="match status" value="1"/>
</dbReference>
<accession>M4Z7I0</accession>
<keyword evidence="1" id="KW-0229">DNA integration</keyword>
<evidence type="ECO:0000313" key="4">
    <source>
        <dbReference type="EMBL" id="BAM89499.1"/>
    </source>
</evidence>
<organism evidence="4 5">
    <name type="scientific">Bradyrhizobium oligotrophicum S58</name>
    <dbReference type="NCBI Taxonomy" id="1245469"/>
    <lineage>
        <taxon>Bacteria</taxon>
        <taxon>Pseudomonadati</taxon>
        <taxon>Pseudomonadota</taxon>
        <taxon>Alphaproteobacteria</taxon>
        <taxon>Hyphomicrobiales</taxon>
        <taxon>Nitrobacteraceae</taxon>
        <taxon>Bradyrhizobium</taxon>
    </lineage>
</organism>
<dbReference type="InterPro" id="IPR050090">
    <property type="entry name" value="Tyrosine_recombinase_XerCD"/>
</dbReference>
<dbReference type="InterPro" id="IPR002104">
    <property type="entry name" value="Integrase_catalytic"/>
</dbReference>
<dbReference type="EMBL" id="AP012603">
    <property type="protein sequence ID" value="BAM89499.1"/>
    <property type="molecule type" value="Genomic_DNA"/>
</dbReference>
<protein>
    <submittedName>
        <fullName evidence="4">Phage integrase</fullName>
    </submittedName>
</protein>
<sequence length="369" mass="42363">MSVFRVKKSPYYQFDFVLRGHRFYGSTECSVRKEAAKVEAVERAKAKELIKAIKRSKASLLIDDVAARLWNEQAQYDADPEATETNFARLVDYFGKSSSLTEIDHAAAKKMVAWRRGHRIKGRTDAPLISNSTVNRSSSKVLQRFFSFAKAEGAQFDREPKWRELLLPEPEERVRELQEEEAVAFEEAMRTDYGPFFEFVRASGMRQKECITLRWSEVNFATRQIVRLGKGGRRVVFPITESIREILFPLQGQHPDYVFTYVAVYGNKRLARVRGARYPLTITGAKSAWQRMRAKAGVKDFRFHDYRHDFGSKLLRQTGNLKLVQKALNHRDIKSTLRYAHVLDADVASAVEAVAKSRKKSRTAARKTG</sequence>
<dbReference type="InterPro" id="IPR013762">
    <property type="entry name" value="Integrase-like_cat_sf"/>
</dbReference>
<name>M4Z7I0_9BRAD</name>
<dbReference type="PANTHER" id="PTHR30349">
    <property type="entry name" value="PHAGE INTEGRASE-RELATED"/>
    <property type="match status" value="1"/>
</dbReference>
<feature type="domain" description="Tyr recombinase" evidence="3">
    <location>
        <begin position="172"/>
        <end position="352"/>
    </location>
</feature>
<dbReference type="OrthoDB" id="7615137at2"/>
<evidence type="ECO:0000313" key="5">
    <source>
        <dbReference type="Proteomes" id="UP000011841"/>
    </source>
</evidence>
<dbReference type="HOGENOM" id="CLU_027562_11_0_5"/>
<evidence type="ECO:0000256" key="1">
    <source>
        <dbReference type="ARBA" id="ARBA00022908"/>
    </source>
</evidence>
<dbReference type="SUPFAM" id="SSF56349">
    <property type="entry name" value="DNA breaking-rejoining enzymes"/>
    <property type="match status" value="1"/>
</dbReference>
<evidence type="ECO:0000256" key="2">
    <source>
        <dbReference type="ARBA" id="ARBA00023172"/>
    </source>
</evidence>
<evidence type="ECO:0000259" key="3">
    <source>
        <dbReference type="PROSITE" id="PS51898"/>
    </source>
</evidence>
<dbReference type="eggNOG" id="COG0582">
    <property type="taxonomic scope" value="Bacteria"/>
</dbReference>
<dbReference type="Proteomes" id="UP000011841">
    <property type="component" value="Chromosome"/>
</dbReference>
<dbReference type="PROSITE" id="PS51898">
    <property type="entry name" value="TYR_RECOMBINASE"/>
    <property type="match status" value="1"/>
</dbReference>
<keyword evidence="2" id="KW-0233">DNA recombination</keyword>
<proteinExistence type="predicted"/>
<dbReference type="STRING" id="1245469.S58_35060"/>
<dbReference type="Gene3D" id="1.10.443.10">
    <property type="entry name" value="Intergrase catalytic core"/>
    <property type="match status" value="1"/>
</dbReference>
<dbReference type="PATRIC" id="fig|1245469.3.peg.3577"/>